<dbReference type="PANTHER" id="PTHR39966:SF1">
    <property type="entry name" value="HEMERYTHRIN-LIKE DOMAIN-CONTAINING PROTEIN"/>
    <property type="match status" value="1"/>
</dbReference>
<protein>
    <submittedName>
        <fullName evidence="2">Hemerythrin domain-containing protein</fullName>
    </submittedName>
</protein>
<accession>A0A923HT21</accession>
<dbReference type="GO" id="GO:0005886">
    <property type="term" value="C:plasma membrane"/>
    <property type="evidence" value="ECO:0007669"/>
    <property type="project" value="TreeGrafter"/>
</dbReference>
<organism evidence="2 3">
    <name type="scientific">Undibacterium jejuense</name>
    <dbReference type="NCBI Taxonomy" id="1344949"/>
    <lineage>
        <taxon>Bacteria</taxon>
        <taxon>Pseudomonadati</taxon>
        <taxon>Pseudomonadota</taxon>
        <taxon>Betaproteobacteria</taxon>
        <taxon>Burkholderiales</taxon>
        <taxon>Oxalobacteraceae</taxon>
        <taxon>Undibacterium</taxon>
    </lineage>
</organism>
<sequence length="199" mass="23198">MATRNFHPVSVDIIQHEHEHLSAVIQGMLYFVRGIEKGGSAPDLKVFRAMLYYISEYPEKVHHPKEDKFLFAKIKERTHQLDAELDALIEQHSKGELLAHQLQDALLRYEFTGAEAFPHFHHLVEQYVKFYYAHMTTEEKVIIPIAKQVLNINDWQEVDQAFIKNRQQLDDAGERYRYEQLFSMIVNISPAPIGIADPL</sequence>
<dbReference type="Pfam" id="PF01814">
    <property type="entry name" value="Hemerythrin"/>
    <property type="match status" value="1"/>
</dbReference>
<dbReference type="Proteomes" id="UP000634011">
    <property type="component" value="Unassembled WGS sequence"/>
</dbReference>
<dbReference type="EMBL" id="JACOFV010000025">
    <property type="protein sequence ID" value="MBC3864203.1"/>
    <property type="molecule type" value="Genomic_DNA"/>
</dbReference>
<feature type="domain" description="Hemerythrin-like" evidence="1">
    <location>
        <begin position="11"/>
        <end position="145"/>
    </location>
</feature>
<dbReference type="PANTHER" id="PTHR39966">
    <property type="entry name" value="BLL2471 PROTEIN-RELATED"/>
    <property type="match status" value="1"/>
</dbReference>
<dbReference type="Gene3D" id="1.20.120.520">
    <property type="entry name" value="nmb1532 protein domain like"/>
    <property type="match status" value="1"/>
</dbReference>
<reference evidence="2" key="1">
    <citation type="submission" date="2020-08" db="EMBL/GenBank/DDBJ databases">
        <title>Novel species isolated from subtropical streams in China.</title>
        <authorList>
            <person name="Lu H."/>
        </authorList>
    </citation>
    <scope>NUCLEOTIDE SEQUENCE</scope>
    <source>
        <strain evidence="2">KACC 12607</strain>
    </source>
</reference>
<name>A0A923HT21_9BURK</name>
<evidence type="ECO:0000313" key="2">
    <source>
        <dbReference type="EMBL" id="MBC3864203.1"/>
    </source>
</evidence>
<keyword evidence="3" id="KW-1185">Reference proteome</keyword>
<comment type="caution">
    <text evidence="2">The sequence shown here is derived from an EMBL/GenBank/DDBJ whole genome shotgun (WGS) entry which is preliminary data.</text>
</comment>
<proteinExistence type="predicted"/>
<dbReference type="CDD" id="cd12108">
    <property type="entry name" value="Hr-like"/>
    <property type="match status" value="1"/>
</dbReference>
<evidence type="ECO:0000313" key="3">
    <source>
        <dbReference type="Proteomes" id="UP000634011"/>
    </source>
</evidence>
<gene>
    <name evidence="2" type="ORF">H8K32_19035</name>
</gene>
<dbReference type="AlphaFoldDB" id="A0A923HT21"/>
<dbReference type="InterPro" id="IPR012312">
    <property type="entry name" value="Hemerythrin-like"/>
</dbReference>
<dbReference type="RefSeq" id="WP_186914147.1">
    <property type="nucleotide sequence ID" value="NZ_JACOFV010000025.1"/>
</dbReference>
<evidence type="ECO:0000259" key="1">
    <source>
        <dbReference type="Pfam" id="PF01814"/>
    </source>
</evidence>